<accession>A0AA88EMD8</accession>
<evidence type="ECO:0000313" key="4">
    <source>
        <dbReference type="Proteomes" id="UP001187192"/>
    </source>
</evidence>
<dbReference type="EMBL" id="BTGU01012251">
    <property type="protein sequence ID" value="GMN74551.1"/>
    <property type="molecule type" value="Genomic_DNA"/>
</dbReference>
<dbReference type="AlphaFoldDB" id="A0AA88EMD8"/>
<dbReference type="EMBL" id="BTGU01012249">
    <property type="protein sequence ID" value="GMN74547.1"/>
    <property type="molecule type" value="Genomic_DNA"/>
</dbReference>
<dbReference type="Proteomes" id="UP001187192">
    <property type="component" value="Unassembled WGS sequence"/>
</dbReference>
<evidence type="ECO:0000256" key="1">
    <source>
        <dbReference type="SAM" id="MobiDB-lite"/>
    </source>
</evidence>
<proteinExistence type="predicted"/>
<sequence>MQGPHVISRFENKTDEMGGTPDCFIGKPSGNIPFDIEDQVAPNAIQEVHGRFNNSIQPKSLKRLYFLDGPASVDANVEGVDGRVKRFRSLHLENNNVSQ</sequence>
<feature type="region of interest" description="Disordered" evidence="1">
    <location>
        <begin position="1"/>
        <end position="20"/>
    </location>
</feature>
<gene>
    <name evidence="2" type="ORF">TIFTF001_053172</name>
    <name evidence="3" type="ORF">TIFTF001_053174</name>
</gene>
<organism evidence="3 4">
    <name type="scientific">Ficus carica</name>
    <name type="common">Common fig</name>
    <dbReference type="NCBI Taxonomy" id="3494"/>
    <lineage>
        <taxon>Eukaryota</taxon>
        <taxon>Viridiplantae</taxon>
        <taxon>Streptophyta</taxon>
        <taxon>Embryophyta</taxon>
        <taxon>Tracheophyta</taxon>
        <taxon>Spermatophyta</taxon>
        <taxon>Magnoliopsida</taxon>
        <taxon>eudicotyledons</taxon>
        <taxon>Gunneridae</taxon>
        <taxon>Pentapetalae</taxon>
        <taxon>rosids</taxon>
        <taxon>fabids</taxon>
        <taxon>Rosales</taxon>
        <taxon>Moraceae</taxon>
        <taxon>Ficeae</taxon>
        <taxon>Ficus</taxon>
    </lineage>
</organism>
<evidence type="ECO:0000313" key="2">
    <source>
        <dbReference type="EMBL" id="GMN74547.1"/>
    </source>
</evidence>
<evidence type="ECO:0000313" key="3">
    <source>
        <dbReference type="EMBL" id="GMN74551.1"/>
    </source>
</evidence>
<comment type="caution">
    <text evidence="3">The sequence shown here is derived from an EMBL/GenBank/DDBJ whole genome shotgun (WGS) entry which is preliminary data.</text>
</comment>
<keyword evidence="4" id="KW-1185">Reference proteome</keyword>
<protein>
    <submittedName>
        <fullName evidence="3">Uncharacterized protein</fullName>
    </submittedName>
</protein>
<name>A0AA88EMD8_FICCA</name>
<reference evidence="3" key="1">
    <citation type="submission" date="2023-07" db="EMBL/GenBank/DDBJ databases">
        <title>draft genome sequence of fig (Ficus carica).</title>
        <authorList>
            <person name="Takahashi T."/>
            <person name="Nishimura K."/>
        </authorList>
    </citation>
    <scope>NUCLEOTIDE SEQUENCE</scope>
</reference>